<evidence type="ECO:0000313" key="1">
    <source>
        <dbReference type="EMBL" id="ROR93081.1"/>
    </source>
</evidence>
<evidence type="ECO:0008006" key="3">
    <source>
        <dbReference type="Google" id="ProtNLM"/>
    </source>
</evidence>
<proteinExistence type="predicted"/>
<accession>A0A3N2CZX6</accession>
<comment type="caution">
    <text evidence="1">The sequence shown here is derived from an EMBL/GenBank/DDBJ whole genome shotgun (WGS) entry which is preliminary data.</text>
</comment>
<dbReference type="OrthoDB" id="9790578at2"/>
<dbReference type="Proteomes" id="UP000275356">
    <property type="component" value="Unassembled WGS sequence"/>
</dbReference>
<reference evidence="1 2" key="1">
    <citation type="submission" date="2018-11" db="EMBL/GenBank/DDBJ databases">
        <title>Sequencing the genomes of 1000 actinobacteria strains.</title>
        <authorList>
            <person name="Klenk H.-P."/>
        </authorList>
    </citation>
    <scope>NUCLEOTIDE SEQUENCE [LARGE SCALE GENOMIC DNA]</scope>
    <source>
        <strain evidence="1 2">DSM 13521</strain>
    </source>
</reference>
<dbReference type="RefSeq" id="WP_123740092.1">
    <property type="nucleotide sequence ID" value="NZ_RKHQ01000002.1"/>
</dbReference>
<sequence length="223" mass="24439">MSPTLTLLPRGAWTARAEAHARRADALTAGHRERRAAGSSHAVEDFLYTYYPLRPAVLRRWSPGAGVALADAAGSPVASARWFTTEGDAVRLDGRAYLADRGGAVRHHATLLAAVADRPPVFSCFGLHEWAIVYREPAGAHRHALPLRLGEAGTDAVVERHQITCSHYDAFRFFTPEATGRNELRPTRELQVELDQPGCLHVGMDLVIRLGCTWHAEGPQPRV</sequence>
<organism evidence="1 2">
    <name type="scientific">Salana multivorans</name>
    <dbReference type="NCBI Taxonomy" id="120377"/>
    <lineage>
        <taxon>Bacteria</taxon>
        <taxon>Bacillati</taxon>
        <taxon>Actinomycetota</taxon>
        <taxon>Actinomycetes</taxon>
        <taxon>Micrococcales</taxon>
        <taxon>Beutenbergiaceae</taxon>
        <taxon>Salana</taxon>
    </lineage>
</organism>
<keyword evidence="2" id="KW-1185">Reference proteome</keyword>
<protein>
    <recommendedName>
        <fullName evidence="3">3-methyladenine DNA glycosylase</fullName>
    </recommendedName>
</protein>
<dbReference type="AlphaFoldDB" id="A0A3N2CZX6"/>
<dbReference type="EMBL" id="RKHQ01000002">
    <property type="protein sequence ID" value="ROR93081.1"/>
    <property type="molecule type" value="Genomic_DNA"/>
</dbReference>
<name>A0A3N2CZX6_9MICO</name>
<evidence type="ECO:0000313" key="2">
    <source>
        <dbReference type="Proteomes" id="UP000275356"/>
    </source>
</evidence>
<gene>
    <name evidence="1" type="ORF">EDD28_2486</name>
</gene>